<dbReference type="EMBL" id="SMKQ01000012">
    <property type="protein sequence ID" value="TDD53527.1"/>
    <property type="molecule type" value="Genomic_DNA"/>
</dbReference>
<comment type="caution">
    <text evidence="4">The sequence shown here is derived from an EMBL/GenBank/DDBJ whole genome shotgun (WGS) entry which is preliminary data.</text>
</comment>
<dbReference type="SUPFAM" id="SSF49329">
    <property type="entry name" value="Cu,Zn superoxide dismutase-like"/>
    <property type="match status" value="1"/>
</dbReference>
<dbReference type="GO" id="GO:0046872">
    <property type="term" value="F:metal ion binding"/>
    <property type="evidence" value="ECO:0007669"/>
    <property type="project" value="InterPro"/>
</dbReference>
<feature type="region of interest" description="Disordered" evidence="2">
    <location>
        <begin position="76"/>
        <end position="109"/>
    </location>
</feature>
<dbReference type="Pfam" id="PF00080">
    <property type="entry name" value="Sod_Cu"/>
    <property type="match status" value="1"/>
</dbReference>
<feature type="region of interest" description="Disordered" evidence="2">
    <location>
        <begin position="1"/>
        <end position="44"/>
    </location>
</feature>
<sequence>MRSRKTPPRAAPSSARGGHFDLGSHPHDHHTGDLPNLLVGADGTGTTSLVTDRFRMAQLFDSDGSAIMIHAPADNHANIPDRYRSAAGEEGPDAETRRPATPADASPAA</sequence>
<dbReference type="InterPro" id="IPR001424">
    <property type="entry name" value="SOD_Cu_Zn_dom"/>
</dbReference>
<dbReference type="Proteomes" id="UP000295302">
    <property type="component" value="Unassembled WGS sequence"/>
</dbReference>
<dbReference type="InterPro" id="IPR036423">
    <property type="entry name" value="SOD-like_Cu/Zn_dom_sf"/>
</dbReference>
<protein>
    <recommendedName>
        <fullName evidence="3">Superoxide dismutase copper/zinc binding domain-containing protein</fullName>
    </recommendedName>
</protein>
<organism evidence="4 5">
    <name type="scientific">Nonomuraea terrae</name>
    <dbReference type="NCBI Taxonomy" id="2530383"/>
    <lineage>
        <taxon>Bacteria</taxon>
        <taxon>Bacillati</taxon>
        <taxon>Actinomycetota</taxon>
        <taxon>Actinomycetes</taxon>
        <taxon>Streptosporangiales</taxon>
        <taxon>Streptosporangiaceae</taxon>
        <taxon>Nonomuraea</taxon>
    </lineage>
</organism>
<name>A0A4V2YNA2_9ACTN</name>
<accession>A0A4V2YNA2</accession>
<evidence type="ECO:0000259" key="3">
    <source>
        <dbReference type="Pfam" id="PF00080"/>
    </source>
</evidence>
<dbReference type="AlphaFoldDB" id="A0A4V2YNA2"/>
<evidence type="ECO:0000313" key="5">
    <source>
        <dbReference type="Proteomes" id="UP000295302"/>
    </source>
</evidence>
<feature type="compositionally biased region" description="Basic and acidic residues" evidence="2">
    <location>
        <begin position="18"/>
        <end position="32"/>
    </location>
</feature>
<reference evidence="4 5" key="1">
    <citation type="submission" date="2019-03" db="EMBL/GenBank/DDBJ databases">
        <title>Draft genome sequences of novel Actinobacteria.</title>
        <authorList>
            <person name="Sahin N."/>
            <person name="Ay H."/>
            <person name="Saygin H."/>
        </authorList>
    </citation>
    <scope>NUCLEOTIDE SEQUENCE [LARGE SCALE GENOMIC DNA]</scope>
    <source>
        <strain evidence="4 5">CH32</strain>
    </source>
</reference>
<dbReference type="RefSeq" id="WP_132609951.1">
    <property type="nucleotide sequence ID" value="NZ_SMKQ01000012.1"/>
</dbReference>
<dbReference type="GO" id="GO:0006801">
    <property type="term" value="P:superoxide metabolic process"/>
    <property type="evidence" value="ECO:0007669"/>
    <property type="project" value="InterPro"/>
</dbReference>
<comment type="similarity">
    <text evidence="1">Belongs to the Cu-Zn superoxide dismutase family.</text>
</comment>
<evidence type="ECO:0000313" key="4">
    <source>
        <dbReference type="EMBL" id="TDD53527.1"/>
    </source>
</evidence>
<dbReference type="Gene3D" id="2.60.40.200">
    <property type="entry name" value="Superoxide dismutase, copper/zinc binding domain"/>
    <property type="match status" value="1"/>
</dbReference>
<evidence type="ECO:0000256" key="1">
    <source>
        <dbReference type="ARBA" id="ARBA00010457"/>
    </source>
</evidence>
<dbReference type="OrthoDB" id="9792957at2"/>
<evidence type="ECO:0000256" key="2">
    <source>
        <dbReference type="SAM" id="MobiDB-lite"/>
    </source>
</evidence>
<keyword evidence="5" id="KW-1185">Reference proteome</keyword>
<feature type="domain" description="Superoxide dismutase copper/zinc binding" evidence="3">
    <location>
        <begin position="13"/>
        <end position="89"/>
    </location>
</feature>
<gene>
    <name evidence="4" type="ORF">E1286_07165</name>
</gene>
<proteinExistence type="inferred from homology"/>